<evidence type="ECO:0000313" key="2">
    <source>
        <dbReference type="Proteomes" id="UP001234297"/>
    </source>
</evidence>
<dbReference type="Proteomes" id="UP001234297">
    <property type="component" value="Chromosome 1"/>
</dbReference>
<organism evidence="1 2">
    <name type="scientific">Persea americana</name>
    <name type="common">Avocado</name>
    <dbReference type="NCBI Taxonomy" id="3435"/>
    <lineage>
        <taxon>Eukaryota</taxon>
        <taxon>Viridiplantae</taxon>
        <taxon>Streptophyta</taxon>
        <taxon>Embryophyta</taxon>
        <taxon>Tracheophyta</taxon>
        <taxon>Spermatophyta</taxon>
        <taxon>Magnoliopsida</taxon>
        <taxon>Magnoliidae</taxon>
        <taxon>Laurales</taxon>
        <taxon>Lauraceae</taxon>
        <taxon>Persea</taxon>
    </lineage>
</organism>
<name>A0ACC2MS37_PERAE</name>
<dbReference type="EMBL" id="CM056809">
    <property type="protein sequence ID" value="KAJ8648499.1"/>
    <property type="molecule type" value="Genomic_DNA"/>
</dbReference>
<accession>A0ACC2MS37</accession>
<sequence>MVMRIRIDCNGCYRKIRRTLIKMQELESHLIEKRNSRVCVSGAFDPAELAIKLRKKINRQVEILEIQELSNIDQKPLLA</sequence>
<keyword evidence="2" id="KW-1185">Reference proteome</keyword>
<protein>
    <submittedName>
        <fullName evidence="1">Uncharacterized protein</fullName>
    </submittedName>
</protein>
<evidence type="ECO:0000313" key="1">
    <source>
        <dbReference type="EMBL" id="KAJ8648499.1"/>
    </source>
</evidence>
<comment type="caution">
    <text evidence="1">The sequence shown here is derived from an EMBL/GenBank/DDBJ whole genome shotgun (WGS) entry which is preliminary data.</text>
</comment>
<reference evidence="1 2" key="1">
    <citation type="journal article" date="2022" name="Hortic Res">
        <title>A haplotype resolved chromosomal level avocado genome allows analysis of novel avocado genes.</title>
        <authorList>
            <person name="Nath O."/>
            <person name="Fletcher S.J."/>
            <person name="Hayward A."/>
            <person name="Shaw L.M."/>
            <person name="Masouleh A.K."/>
            <person name="Furtado A."/>
            <person name="Henry R.J."/>
            <person name="Mitter N."/>
        </authorList>
    </citation>
    <scope>NUCLEOTIDE SEQUENCE [LARGE SCALE GENOMIC DNA]</scope>
    <source>
        <strain evidence="2">cv. Hass</strain>
    </source>
</reference>
<gene>
    <name evidence="1" type="ORF">MRB53_001522</name>
</gene>
<proteinExistence type="predicted"/>